<proteinExistence type="predicted"/>
<dbReference type="STRING" id="135651.G0M8J6"/>
<keyword evidence="3" id="KW-1185">Reference proteome</keyword>
<feature type="compositionally biased region" description="Pro residues" evidence="1">
    <location>
        <begin position="20"/>
        <end position="31"/>
    </location>
</feature>
<dbReference type="eggNOG" id="ENOG502TGZN">
    <property type="taxonomic scope" value="Eukaryota"/>
</dbReference>
<feature type="compositionally biased region" description="Basic residues" evidence="1">
    <location>
        <begin position="33"/>
        <end position="48"/>
    </location>
</feature>
<dbReference type="OMA" id="KRIHANM"/>
<dbReference type="PANTHER" id="PTHR45725">
    <property type="entry name" value="FORMIN HOMOLOGY 2 FAMILY MEMBER"/>
    <property type="match status" value="1"/>
</dbReference>
<evidence type="ECO:0000313" key="2">
    <source>
        <dbReference type="EMBL" id="EGT30266.1"/>
    </source>
</evidence>
<dbReference type="Proteomes" id="UP000008068">
    <property type="component" value="Unassembled WGS sequence"/>
</dbReference>
<dbReference type="InterPro" id="IPR051425">
    <property type="entry name" value="Formin_Homology"/>
</dbReference>
<dbReference type="InParanoid" id="G0M8J6"/>
<feature type="compositionally biased region" description="Low complexity" evidence="1">
    <location>
        <begin position="251"/>
        <end position="263"/>
    </location>
</feature>
<gene>
    <name evidence="2" type="ORF">CAEBREN_17409</name>
</gene>
<feature type="region of interest" description="Disordered" evidence="1">
    <location>
        <begin position="238"/>
        <end position="312"/>
    </location>
</feature>
<feature type="region of interest" description="Disordered" evidence="1">
    <location>
        <begin position="1"/>
        <end position="55"/>
    </location>
</feature>
<dbReference type="EMBL" id="GL379786">
    <property type="protein sequence ID" value="EGT30266.1"/>
    <property type="molecule type" value="Genomic_DNA"/>
</dbReference>
<evidence type="ECO:0000313" key="3">
    <source>
        <dbReference type="Proteomes" id="UP000008068"/>
    </source>
</evidence>
<dbReference type="HOGENOM" id="CLU_062896_0_0_1"/>
<feature type="region of interest" description="Disordered" evidence="1">
    <location>
        <begin position="330"/>
        <end position="356"/>
    </location>
</feature>
<feature type="compositionally biased region" description="Polar residues" evidence="1">
    <location>
        <begin position="334"/>
        <end position="349"/>
    </location>
</feature>
<reference evidence="3" key="1">
    <citation type="submission" date="2011-07" db="EMBL/GenBank/DDBJ databases">
        <authorList>
            <consortium name="Caenorhabditis brenneri Sequencing and Analysis Consortium"/>
            <person name="Wilson R.K."/>
        </authorList>
    </citation>
    <scope>NUCLEOTIDE SEQUENCE [LARGE SCALE GENOMIC DNA]</scope>
    <source>
        <strain evidence="3">PB2801</strain>
    </source>
</reference>
<accession>G0M8J6</accession>
<dbReference type="OrthoDB" id="5862240at2759"/>
<evidence type="ECO:0000256" key="1">
    <source>
        <dbReference type="SAM" id="MobiDB-lite"/>
    </source>
</evidence>
<feature type="compositionally biased region" description="Pro residues" evidence="1">
    <location>
        <begin position="238"/>
        <end position="250"/>
    </location>
</feature>
<organism evidence="3">
    <name type="scientific">Caenorhabditis brenneri</name>
    <name type="common">Nematode worm</name>
    <dbReference type="NCBI Taxonomy" id="135651"/>
    <lineage>
        <taxon>Eukaryota</taxon>
        <taxon>Metazoa</taxon>
        <taxon>Ecdysozoa</taxon>
        <taxon>Nematoda</taxon>
        <taxon>Chromadorea</taxon>
        <taxon>Rhabditida</taxon>
        <taxon>Rhabditina</taxon>
        <taxon>Rhabditomorpha</taxon>
        <taxon>Rhabditoidea</taxon>
        <taxon>Rhabditidae</taxon>
        <taxon>Peloderinae</taxon>
        <taxon>Caenorhabditis</taxon>
    </lineage>
</organism>
<feature type="compositionally biased region" description="Low complexity" evidence="1">
    <location>
        <begin position="1"/>
        <end position="19"/>
    </location>
</feature>
<protein>
    <submittedName>
        <fullName evidence="2">Uncharacterized protein</fullName>
    </submittedName>
</protein>
<dbReference type="AlphaFoldDB" id="G0M8J6"/>
<dbReference type="FunCoup" id="G0M8J6">
    <property type="interactions" value="1777"/>
</dbReference>
<name>G0M8J6_CAEBE</name>
<sequence>MMIVPRSSQQSPPKVSSQPKTPPKPRLPQPSPIRRHLQRDVRRIHRTPNRQEPEKKTIVIRGDVSKELTYPTLATQKCLSLLEFVEKRGLTITDDELVSVVQDAIELDRAMDKILGKKEEMKKQLEAMADWEFQKIKRIHANMPRHMQDVLKFDGKTVHVQERAAMPPMPFGASPFMSLKYGPPMHHMGMPPPGLPPSFPPPPMGMPPPPMGMPPPPSMGMGGPPFGMPPPMSLLGPPPFGAPMGPPPGNAPGMGHPAGAGPPQHGPPRQDMDPRGPHGLNPLAFTAPAAQKPPSMNEYNTPPPSKMQQSVHNPPMAHISNNLSSMLTNALKAQVSQTQSSYGTPNATPTKKPVVPSLMSITIPGVPKAGPSGA</sequence>